<evidence type="ECO:0000259" key="10">
    <source>
        <dbReference type="Pfam" id="PF00696"/>
    </source>
</evidence>
<dbReference type="EMBL" id="FP929052">
    <property type="protein sequence ID" value="CBL18338.1"/>
    <property type="molecule type" value="Genomic_DNA"/>
</dbReference>
<evidence type="ECO:0000313" key="12">
    <source>
        <dbReference type="Proteomes" id="UP000007054"/>
    </source>
</evidence>
<keyword evidence="9" id="KW-0963">Cytoplasm</keyword>
<dbReference type="NCBIfam" id="TIGR00761">
    <property type="entry name" value="argB"/>
    <property type="match status" value="1"/>
</dbReference>
<dbReference type="InterPro" id="IPR004662">
    <property type="entry name" value="AcgluKinase_fam"/>
</dbReference>
<dbReference type="Proteomes" id="UP000007054">
    <property type="component" value="Chromosome"/>
</dbReference>
<keyword evidence="2 9" id="KW-0055">Arginine biosynthesis</keyword>
<feature type="site" description="Transition state stabilizer" evidence="9">
    <location>
        <position position="248"/>
    </location>
</feature>
<comment type="catalytic activity">
    <reaction evidence="8 9">
        <text>N-acetyl-L-glutamate + ATP = N-acetyl-L-glutamyl 5-phosphate + ADP</text>
        <dbReference type="Rhea" id="RHEA:14629"/>
        <dbReference type="ChEBI" id="CHEBI:30616"/>
        <dbReference type="ChEBI" id="CHEBI:44337"/>
        <dbReference type="ChEBI" id="CHEBI:57936"/>
        <dbReference type="ChEBI" id="CHEBI:456216"/>
        <dbReference type="EC" id="2.7.2.8"/>
    </reaction>
</comment>
<comment type="pathway">
    <text evidence="1 9">Amino-acid biosynthesis; L-arginine biosynthesis; N(2)-acetyl-L-ornithine from L-glutamate: step 2/4.</text>
</comment>
<dbReference type="InterPro" id="IPR001048">
    <property type="entry name" value="Asp/Glu/Uridylate_kinase"/>
</dbReference>
<dbReference type="STRING" id="213810.RUM_23460"/>
<comment type="subcellular location">
    <subcellularLocation>
        <location evidence="9">Cytoplasm</location>
    </subcellularLocation>
</comment>
<evidence type="ECO:0000256" key="1">
    <source>
        <dbReference type="ARBA" id="ARBA00004828"/>
    </source>
</evidence>
<keyword evidence="4 9" id="KW-0808">Transferase</keyword>
<accession>D4LFE3</accession>
<dbReference type="InterPro" id="IPR037528">
    <property type="entry name" value="ArgB"/>
</dbReference>
<dbReference type="PANTHER" id="PTHR23342">
    <property type="entry name" value="N-ACETYLGLUTAMATE SYNTHASE"/>
    <property type="match status" value="1"/>
</dbReference>
<feature type="binding site" evidence="9">
    <location>
        <position position="185"/>
    </location>
    <ligand>
        <name>substrate</name>
    </ligand>
</feature>
<evidence type="ECO:0000256" key="6">
    <source>
        <dbReference type="ARBA" id="ARBA00022777"/>
    </source>
</evidence>
<dbReference type="GO" id="GO:0005737">
    <property type="term" value="C:cytoplasm"/>
    <property type="evidence" value="ECO:0007669"/>
    <property type="project" value="UniProtKB-SubCell"/>
</dbReference>
<dbReference type="UniPathway" id="UPA00068">
    <property type="reaction ID" value="UER00107"/>
</dbReference>
<keyword evidence="12" id="KW-1185">Reference proteome</keyword>
<dbReference type="RefSeq" id="WP_015559244.1">
    <property type="nucleotide sequence ID" value="NC_021039.1"/>
</dbReference>
<evidence type="ECO:0000313" key="11">
    <source>
        <dbReference type="EMBL" id="CBL18338.1"/>
    </source>
</evidence>
<keyword evidence="3 9" id="KW-0028">Amino-acid biosynthesis</keyword>
<reference evidence="11 12" key="1">
    <citation type="submission" date="2010-03" db="EMBL/GenBank/DDBJ databases">
        <title>The genome sequence of Ruminococcus sp. 18P13.</title>
        <authorList>
            <consortium name="metaHIT consortium -- http://www.metahit.eu/"/>
            <person name="Pajon A."/>
            <person name="Turner K."/>
            <person name="Parkhill J."/>
            <person name="Bernalier A."/>
        </authorList>
    </citation>
    <scope>NUCLEOTIDE SEQUENCE [LARGE SCALE GENOMIC DNA]</scope>
    <source>
        <strain evidence="12">DSM 18848 / JCM 17042 / 18P13</strain>
    </source>
</reference>
<dbReference type="KEGG" id="rch:RUM_23460"/>
<dbReference type="OrthoDB" id="9803155at2"/>
<dbReference type="CDD" id="cd04250">
    <property type="entry name" value="AAK_NAGK-C"/>
    <property type="match status" value="1"/>
</dbReference>
<evidence type="ECO:0000256" key="5">
    <source>
        <dbReference type="ARBA" id="ARBA00022741"/>
    </source>
</evidence>
<dbReference type="EC" id="2.7.2.8" evidence="9"/>
<dbReference type="Gene3D" id="3.40.1160.10">
    <property type="entry name" value="Acetylglutamate kinase-like"/>
    <property type="match status" value="1"/>
</dbReference>
<proteinExistence type="inferred from homology"/>
<evidence type="ECO:0000256" key="3">
    <source>
        <dbReference type="ARBA" id="ARBA00022605"/>
    </source>
</evidence>
<dbReference type="Pfam" id="PF00696">
    <property type="entry name" value="AA_kinase"/>
    <property type="match status" value="1"/>
</dbReference>
<feature type="binding site" evidence="9">
    <location>
        <position position="91"/>
    </location>
    <ligand>
        <name>substrate</name>
    </ligand>
</feature>
<evidence type="ECO:0000256" key="7">
    <source>
        <dbReference type="ARBA" id="ARBA00022840"/>
    </source>
</evidence>
<dbReference type="HOGENOM" id="CLU_053680_0_0_9"/>
<dbReference type="GeneID" id="83156991"/>
<dbReference type="PIRSF" id="PIRSF000728">
    <property type="entry name" value="NAGK"/>
    <property type="match status" value="1"/>
</dbReference>
<gene>
    <name evidence="9" type="primary">argB</name>
    <name evidence="11" type="ordered locus">RUM_23460</name>
</gene>
<dbReference type="AlphaFoldDB" id="D4LFE3"/>
<organism evidence="11 12">
    <name type="scientific">Ruminococcus champanellensis (strain DSM 18848 / JCM 17042 / KCTC 15320 / 18P13)</name>
    <dbReference type="NCBI Taxonomy" id="213810"/>
    <lineage>
        <taxon>Bacteria</taxon>
        <taxon>Bacillati</taxon>
        <taxon>Bacillota</taxon>
        <taxon>Clostridia</taxon>
        <taxon>Eubacteriales</taxon>
        <taxon>Oscillospiraceae</taxon>
        <taxon>Ruminococcus</taxon>
    </lineage>
</organism>
<dbReference type="PANTHER" id="PTHR23342:SF0">
    <property type="entry name" value="N-ACETYLGLUTAMATE SYNTHASE, MITOCHONDRIAL"/>
    <property type="match status" value="1"/>
</dbReference>
<comment type="function">
    <text evidence="9">Catalyzes the ATP-dependent phosphorylation of N-acetyl-L-glutamate.</text>
</comment>
<evidence type="ECO:0000256" key="8">
    <source>
        <dbReference type="ARBA" id="ARBA00048141"/>
    </source>
</evidence>
<evidence type="ECO:0000256" key="2">
    <source>
        <dbReference type="ARBA" id="ARBA00022571"/>
    </source>
</evidence>
<sequence length="289" mass="31066">MEIPENIPNSVRSKILIDALPHIQRYNGKIVVVKYGGNAMTNEALKQAVMSDIVLLSLVGIKVVLVHGGGPEINDMLRRLNIESKFIGGLRYTDKETVDVVKMVLAGKVNKELVALLAEHQGSAVGLCGIDGQMLMAEKVESEQDLGYVGDIVSVNTKPILDALNGGYVPVIATVASSKSGQTYNVNADTAAARIAAELKAENLILMTDIAGLMRDKDDPSTLMPFVNVSEVPFLKRQGIISGGMIPKIDCCVEAVRRGVHKTVIIDGRIPHSILIELLSNEGIGTQFK</sequence>
<keyword evidence="6 9" id="KW-0418">Kinase</keyword>
<name>D4LFE3_RUMC1</name>
<dbReference type="HAMAP" id="MF_00082">
    <property type="entry name" value="ArgB"/>
    <property type="match status" value="1"/>
</dbReference>
<evidence type="ECO:0000256" key="9">
    <source>
        <dbReference type="HAMAP-Rule" id="MF_00082"/>
    </source>
</evidence>
<feature type="site" description="Transition state stabilizer" evidence="9">
    <location>
        <position position="34"/>
    </location>
</feature>
<evidence type="ECO:0000256" key="4">
    <source>
        <dbReference type="ARBA" id="ARBA00022679"/>
    </source>
</evidence>
<dbReference type="GO" id="GO:0005524">
    <property type="term" value="F:ATP binding"/>
    <property type="evidence" value="ECO:0007669"/>
    <property type="project" value="UniProtKB-UniRule"/>
</dbReference>
<dbReference type="InterPro" id="IPR001057">
    <property type="entry name" value="Glu/AcGlu_kinase"/>
</dbReference>
<comment type="similarity">
    <text evidence="9">Belongs to the acetylglutamate kinase family. ArgB subfamily.</text>
</comment>
<dbReference type="PATRIC" id="fig|213810.4.peg.2237"/>
<feature type="domain" description="Aspartate/glutamate/uridylate kinase" evidence="10">
    <location>
        <begin position="29"/>
        <end position="267"/>
    </location>
</feature>
<keyword evidence="5 9" id="KW-0547">Nucleotide-binding</keyword>
<dbReference type="BioCyc" id="RCHA213810:RUM_RS11410-MONOMER"/>
<dbReference type="GO" id="GO:0003991">
    <property type="term" value="F:acetylglutamate kinase activity"/>
    <property type="evidence" value="ECO:0007669"/>
    <property type="project" value="UniProtKB-UniRule"/>
</dbReference>
<dbReference type="InterPro" id="IPR041727">
    <property type="entry name" value="NAGK-C"/>
</dbReference>
<keyword evidence="7 9" id="KW-0067">ATP-binding</keyword>
<dbReference type="GO" id="GO:0042450">
    <property type="term" value="P:L-arginine biosynthetic process via ornithine"/>
    <property type="evidence" value="ECO:0007669"/>
    <property type="project" value="UniProtKB-UniRule"/>
</dbReference>
<dbReference type="FunFam" id="3.40.1160.10:FF:000004">
    <property type="entry name" value="Acetylglutamate kinase"/>
    <property type="match status" value="1"/>
</dbReference>
<dbReference type="InterPro" id="IPR036393">
    <property type="entry name" value="AceGlu_kinase-like_sf"/>
</dbReference>
<feature type="binding site" evidence="9">
    <location>
        <begin position="69"/>
        <end position="70"/>
    </location>
    <ligand>
        <name>substrate</name>
    </ligand>
</feature>
<dbReference type="SUPFAM" id="SSF53633">
    <property type="entry name" value="Carbamate kinase-like"/>
    <property type="match status" value="1"/>
</dbReference>
<dbReference type="PRINTS" id="PR00474">
    <property type="entry name" value="GLU5KINASE"/>
</dbReference>
<protein>
    <recommendedName>
        <fullName evidence="9">Acetylglutamate kinase</fullName>
        <ecNumber evidence="9">2.7.2.8</ecNumber>
    </recommendedName>
    <alternativeName>
        <fullName evidence="9">N-acetyl-L-glutamate 5-phosphotransferase</fullName>
    </alternativeName>
    <alternativeName>
        <fullName evidence="9">NAG kinase</fullName>
        <shortName evidence="9">NAGK</shortName>
    </alternativeName>
</protein>